<reference evidence="2 3" key="1">
    <citation type="journal article" date="2018" name="Evol. Lett.">
        <title>Horizontal gene cluster transfer increased hallucinogenic mushroom diversity.</title>
        <authorList>
            <person name="Reynolds H.T."/>
            <person name="Vijayakumar V."/>
            <person name="Gluck-Thaler E."/>
            <person name="Korotkin H.B."/>
            <person name="Matheny P.B."/>
            <person name="Slot J.C."/>
        </authorList>
    </citation>
    <scope>NUCLEOTIDE SEQUENCE [LARGE SCALE GENOMIC DNA]</scope>
    <source>
        <strain evidence="2 3">SRW20</strain>
    </source>
</reference>
<comment type="caution">
    <text evidence="2">The sequence shown here is derived from an EMBL/GenBank/DDBJ whole genome shotgun (WGS) entry which is preliminary data.</text>
</comment>
<evidence type="ECO:0000313" key="3">
    <source>
        <dbReference type="Proteomes" id="UP000284706"/>
    </source>
</evidence>
<keyword evidence="3" id="KW-1185">Reference proteome</keyword>
<feature type="region of interest" description="Disordered" evidence="1">
    <location>
        <begin position="153"/>
        <end position="178"/>
    </location>
</feature>
<dbReference type="EMBL" id="NHYE01001153">
    <property type="protein sequence ID" value="PPQ98017.1"/>
    <property type="molecule type" value="Genomic_DNA"/>
</dbReference>
<evidence type="ECO:0000313" key="2">
    <source>
        <dbReference type="EMBL" id="PPQ98017.1"/>
    </source>
</evidence>
<protein>
    <submittedName>
        <fullName evidence="2">Uncharacterized protein</fullName>
    </submittedName>
</protein>
<evidence type="ECO:0000256" key="1">
    <source>
        <dbReference type="SAM" id="MobiDB-lite"/>
    </source>
</evidence>
<organism evidence="2 3">
    <name type="scientific">Gymnopilus dilepis</name>
    <dbReference type="NCBI Taxonomy" id="231916"/>
    <lineage>
        <taxon>Eukaryota</taxon>
        <taxon>Fungi</taxon>
        <taxon>Dikarya</taxon>
        <taxon>Basidiomycota</taxon>
        <taxon>Agaricomycotina</taxon>
        <taxon>Agaricomycetes</taxon>
        <taxon>Agaricomycetidae</taxon>
        <taxon>Agaricales</taxon>
        <taxon>Agaricineae</taxon>
        <taxon>Hymenogastraceae</taxon>
        <taxon>Gymnopilus</taxon>
    </lineage>
</organism>
<dbReference type="InParanoid" id="A0A409Y4R3"/>
<dbReference type="Proteomes" id="UP000284706">
    <property type="component" value="Unassembled WGS sequence"/>
</dbReference>
<proteinExistence type="predicted"/>
<accession>A0A409Y4R3</accession>
<dbReference type="OrthoDB" id="3021093at2759"/>
<sequence>MNPRTLPPISLLRFLQVRLRYAARRLPQSAMTYRQFRQASRGGELEALQPPSVYIFNIGSTKWKQSNDGPLQGETLLQCFINALQGIKVRGYRVQGAMYSPDGANIYIETEDELWDDNINIHTVKDVQEMPRVWRGLGISSLAPSRFCKPRKRLKQTASAVGRDGSPSPRDETPQGSKTPFHYYAAFGMVESQDPSSNVIGSSQSVPADGTDVHTSAYSQPPSIFVFNIGNTRTRQTNDGPWEEESLLECFINALRSIRTKGYKLQGATYSPDGVDIFIDTHDELWDENVDIHMSPSRSNINFSG</sequence>
<name>A0A409Y4R3_9AGAR</name>
<dbReference type="AlphaFoldDB" id="A0A409Y4R3"/>
<gene>
    <name evidence="2" type="ORF">CVT26_003079</name>
</gene>